<sequence>MSSYQSRETFRFKECTLLPISTGIQARNLRELREGIEEVAPSCLYYHFWGRLLSPQFPESEYVNDFASWAKVYLHEDALSERLSALDLNHRNDIEDIREELLDLLDETLSREYFISWKEADRTFHFTRAHLIVVETALSADSPRTLPRAIASSSRGSIFFHFIEAKRRNREDRQDDYSKWLGFFGEETAEAREELTNLDPYLHSLTDLRERLVHILEIAFVLGGGESFMTQLLQNYGVLAGEQVISSLYRFATFLQGKKVVHVNSTREGGGVAEILRCMIPLMNELGIETHWEVIVGSEAFYTATKSIHNALQGKDLPFTESYHEVYMETNRLNAERLRPLLEEADFVFIHDPQPAPLLSLCPNRKGKWIWRCHIDASVPNRNIWRMLRRFVSEYDASIFSLADFTQRLPHPQYLIPPSIDPLSEKNIVLSEREIDETCLRFNLDRERPLVVQVSRFDVFKDPIGVIKSYRMARKHADMQIVLAGGGAADDPEGAAILEQVKNAASDDPDIHVIELPSNAHRTINGLQSAADIIMQKSTKEGFGLTVTEGMWKYKPVIGGDVGGIRLQIINRFNGFRVQTPEGAALRLRYLLAWGRQRKRMGQNAHKYVRENFLITTHLRTVLALMINLSQNGGEDLEAQMSQKL</sequence>
<keyword evidence="5 9" id="KW-0808">Transferase</keyword>
<reference evidence="9 10" key="1">
    <citation type="journal article" date="2010" name="Stand. Genomic Sci.">
        <title>Complete genome sequence of Aminobacterium colombiense type strain (ALA-1).</title>
        <authorList>
            <person name="Chertkov O."/>
            <person name="Sikorski J."/>
            <person name="Brambilla E."/>
            <person name="Lapidus A."/>
            <person name="Copeland A."/>
            <person name="Glavina Del Rio T."/>
            <person name="Nolan M."/>
            <person name="Lucas S."/>
            <person name="Tice H."/>
            <person name="Cheng J.F."/>
            <person name="Han C."/>
            <person name="Detter J.C."/>
            <person name="Bruce D."/>
            <person name="Tapia R."/>
            <person name="Goodwin L."/>
            <person name="Pitluck S."/>
            <person name="Liolios K."/>
            <person name="Ivanova N."/>
            <person name="Mavromatis K."/>
            <person name="Ovchinnikova G."/>
            <person name="Pati A."/>
            <person name="Chen A."/>
            <person name="Palaniappan K."/>
            <person name="Land M."/>
            <person name="Hauser L."/>
            <person name="Chang Y.J."/>
            <person name="Jeffries C.D."/>
            <person name="Spring S."/>
            <person name="Rohde M."/>
            <person name="Goker M."/>
            <person name="Bristow J."/>
            <person name="Eisen J.A."/>
            <person name="Markowitz V."/>
            <person name="Hugenholtz P."/>
            <person name="Kyrpides N.C."/>
            <person name="Klenk H.P."/>
        </authorList>
    </citation>
    <scope>NUCLEOTIDE SEQUENCE [LARGE SCALE GENOMIC DNA]</scope>
    <source>
        <strain evidence="10">DSM 12261 / ALA-1</strain>
    </source>
</reference>
<keyword evidence="4" id="KW-0328">Glycosyltransferase</keyword>
<dbReference type="PANTHER" id="PTHR47779">
    <property type="entry name" value="SYNTHASE (CCG-9), PUTATIVE (AFU_ORTHOLOGUE AFUA_3G12100)-RELATED"/>
    <property type="match status" value="1"/>
</dbReference>
<dbReference type="STRING" id="572547.Amico_0248"/>
<keyword evidence="10" id="KW-1185">Reference proteome</keyword>
<accession>D5ECW1</accession>
<comment type="similarity">
    <text evidence="1">Belongs to the glycosyltransferase group 1 family. Glycosyltransferase 4 subfamily.</text>
</comment>
<dbReference type="GO" id="GO:0016757">
    <property type="term" value="F:glycosyltransferase activity"/>
    <property type="evidence" value="ECO:0007669"/>
    <property type="project" value="UniProtKB-KW"/>
</dbReference>
<dbReference type="Proteomes" id="UP000002366">
    <property type="component" value="Chromosome"/>
</dbReference>
<evidence type="ECO:0000256" key="1">
    <source>
        <dbReference type="ARBA" id="ARBA00009481"/>
    </source>
</evidence>
<keyword evidence="6" id="KW-0119">Carbohydrate metabolism</keyword>
<dbReference type="InterPro" id="IPR044036">
    <property type="entry name" value="DUF5752"/>
</dbReference>
<dbReference type="EMBL" id="CP001997">
    <property type="protein sequence ID" value="ADE56393.1"/>
    <property type="molecule type" value="Genomic_DNA"/>
</dbReference>
<dbReference type="SUPFAM" id="SSF53756">
    <property type="entry name" value="UDP-Glycosyltransferase/glycogen phosphorylase"/>
    <property type="match status" value="1"/>
</dbReference>
<dbReference type="AlphaFoldDB" id="D5ECW1"/>
<dbReference type="InterPro" id="IPR001296">
    <property type="entry name" value="Glyco_trans_1"/>
</dbReference>
<evidence type="ECO:0000256" key="3">
    <source>
        <dbReference type="ARBA" id="ARBA00022526"/>
    </source>
</evidence>
<dbReference type="RefSeq" id="WP_013047659.1">
    <property type="nucleotide sequence ID" value="NC_014011.1"/>
</dbReference>
<evidence type="ECO:0000256" key="5">
    <source>
        <dbReference type="ARBA" id="ARBA00022679"/>
    </source>
</evidence>
<evidence type="ECO:0000259" key="7">
    <source>
        <dbReference type="Pfam" id="PF00534"/>
    </source>
</evidence>
<dbReference type="Pfam" id="PF00534">
    <property type="entry name" value="Glycos_transf_1"/>
    <property type="match status" value="1"/>
</dbReference>
<evidence type="ECO:0000313" key="10">
    <source>
        <dbReference type="Proteomes" id="UP000002366"/>
    </source>
</evidence>
<evidence type="ECO:0000256" key="2">
    <source>
        <dbReference type="ARBA" id="ARBA00011738"/>
    </source>
</evidence>
<dbReference type="Pfam" id="PF21269">
    <property type="entry name" value="TreT_GT1"/>
    <property type="match status" value="1"/>
</dbReference>
<dbReference type="Gene3D" id="3.40.50.2000">
    <property type="entry name" value="Glycogen Phosphorylase B"/>
    <property type="match status" value="2"/>
</dbReference>
<name>D5ECW1_AMICL</name>
<dbReference type="CAZy" id="GT4">
    <property type="family name" value="Glycosyltransferase Family 4"/>
</dbReference>
<dbReference type="PANTHER" id="PTHR47779:SF1">
    <property type="entry name" value="SYNTHASE (CCG-9), PUTATIVE (AFU_ORTHOLOGUE AFUA_3G12100)-RELATED"/>
    <property type="match status" value="1"/>
</dbReference>
<dbReference type="GO" id="GO:0006006">
    <property type="term" value="P:glucose metabolic process"/>
    <property type="evidence" value="ECO:0007669"/>
    <property type="project" value="UniProtKB-KW"/>
</dbReference>
<evidence type="ECO:0000256" key="6">
    <source>
        <dbReference type="ARBA" id="ARBA00023277"/>
    </source>
</evidence>
<gene>
    <name evidence="9" type="ordered locus">Amico_0248</name>
</gene>
<dbReference type="eggNOG" id="COG0438">
    <property type="taxonomic scope" value="Bacteria"/>
</dbReference>
<dbReference type="InterPro" id="IPR052078">
    <property type="entry name" value="Trehalose_Metab_GTase"/>
</dbReference>
<dbReference type="KEGG" id="aco:Amico_0248"/>
<feature type="domain" description="Trehalose synthase N-terminal" evidence="8">
    <location>
        <begin position="262"/>
        <end position="407"/>
    </location>
</feature>
<dbReference type="InterPro" id="IPR049438">
    <property type="entry name" value="TreT_GT1"/>
</dbReference>
<comment type="subunit">
    <text evidence="2">Homodimer.</text>
</comment>
<proteinExistence type="inferred from homology"/>
<dbReference type="HOGENOM" id="CLU_424327_0_0_0"/>
<feature type="domain" description="Glycosyl transferase family 1" evidence="7">
    <location>
        <begin position="443"/>
        <end position="607"/>
    </location>
</feature>
<evidence type="ECO:0000313" key="9">
    <source>
        <dbReference type="EMBL" id="ADE56393.1"/>
    </source>
</evidence>
<protein>
    <submittedName>
        <fullName evidence="9">Glycosyl transferase group 1</fullName>
    </submittedName>
</protein>
<evidence type="ECO:0000259" key="8">
    <source>
        <dbReference type="Pfam" id="PF21269"/>
    </source>
</evidence>
<keyword evidence="3" id="KW-0313">Glucose metabolism</keyword>
<dbReference type="Pfam" id="PF19027">
    <property type="entry name" value="DUF5752"/>
    <property type="match status" value="1"/>
</dbReference>
<evidence type="ECO:0000256" key="4">
    <source>
        <dbReference type="ARBA" id="ARBA00022676"/>
    </source>
</evidence>
<organism evidence="9 10">
    <name type="scientific">Aminobacterium colombiense (strain DSM 12261 / ALA-1)</name>
    <dbReference type="NCBI Taxonomy" id="572547"/>
    <lineage>
        <taxon>Bacteria</taxon>
        <taxon>Thermotogati</taxon>
        <taxon>Synergistota</taxon>
        <taxon>Synergistia</taxon>
        <taxon>Synergistales</taxon>
        <taxon>Aminobacteriaceae</taxon>
        <taxon>Aminobacterium</taxon>
    </lineage>
</organism>